<dbReference type="SUPFAM" id="SSF46955">
    <property type="entry name" value="Putative DNA-binding domain"/>
    <property type="match status" value="1"/>
</dbReference>
<dbReference type="InterPro" id="IPR009061">
    <property type="entry name" value="DNA-bd_dom_put_sf"/>
</dbReference>
<reference evidence="6 7" key="1">
    <citation type="submission" date="2019-08" db="EMBL/GenBank/DDBJ databases">
        <title>Complete genome sequence of Candidatus Uab amorphum.</title>
        <authorList>
            <person name="Shiratori T."/>
            <person name="Suzuki S."/>
            <person name="Kakizawa Y."/>
            <person name="Ishida K."/>
        </authorList>
    </citation>
    <scope>NUCLEOTIDE SEQUENCE [LARGE SCALE GENOMIC DNA]</scope>
    <source>
        <strain evidence="6 7">SRT547</strain>
    </source>
</reference>
<accession>A0A5S9F602</accession>
<dbReference type="InterPro" id="IPR047057">
    <property type="entry name" value="MerR_fam"/>
</dbReference>
<dbReference type="RefSeq" id="WP_151970180.1">
    <property type="nucleotide sequence ID" value="NZ_AP019860.1"/>
</dbReference>
<dbReference type="PANTHER" id="PTHR30204">
    <property type="entry name" value="REDOX-CYCLING DRUG-SENSING TRANSCRIPTIONAL ACTIVATOR SOXR"/>
    <property type="match status" value="1"/>
</dbReference>
<keyword evidence="1" id="KW-0805">Transcription regulation</keyword>
<dbReference type="SUPFAM" id="SSF89082">
    <property type="entry name" value="Antibiotic binding domain of TipA-like multidrug resistance regulators"/>
    <property type="match status" value="1"/>
</dbReference>
<dbReference type="KEGG" id="uam:UABAM_04490"/>
<dbReference type="Gene3D" id="1.10.1660.10">
    <property type="match status" value="1"/>
</dbReference>
<dbReference type="Gene3D" id="1.10.490.50">
    <property type="entry name" value="Antibiotic binding domain of TipA-like multidrug resistance regulators"/>
    <property type="match status" value="1"/>
</dbReference>
<protein>
    <submittedName>
        <fullName evidence="6">MerR family transcriptional regulator</fullName>
    </submittedName>
</protein>
<dbReference type="Pfam" id="PF07739">
    <property type="entry name" value="TipAS"/>
    <property type="match status" value="1"/>
</dbReference>
<dbReference type="OrthoDB" id="9814833at2"/>
<sequence>MFYKVKEVAEITGVTVRTLHHYDRIGLLTPAQTSQAGYRLYSEDNLEKLQQILFFREIDFRLQEIKDILHSPNFDREQALKMHKNFLLQKKKRLEKILGTIEQTLSAIHNNTKLEKQDLFGGLEMETIRKHKALYAKEVKKRWGKTNAYKDSERKTSQYTAQDWQNIQEQMSGIYQKVIAHMPQGAKDNNVQEAVAALRESFCQYFYNCTPEIFRGLGEMYISDPRFTAYFEDMQSGLAQFLYEAIVVYCDDLNEV</sequence>
<evidence type="ECO:0000313" key="7">
    <source>
        <dbReference type="Proteomes" id="UP000326354"/>
    </source>
</evidence>
<name>A0A5S9F602_UABAM</name>
<evidence type="ECO:0000259" key="5">
    <source>
        <dbReference type="PROSITE" id="PS50937"/>
    </source>
</evidence>
<dbReference type="SMART" id="SM00422">
    <property type="entry name" value="HTH_MERR"/>
    <property type="match status" value="1"/>
</dbReference>
<gene>
    <name evidence="6" type="ORF">UABAM_04490</name>
</gene>
<dbReference type="InterPro" id="IPR036244">
    <property type="entry name" value="TipA-like_antibiotic-bd"/>
</dbReference>
<evidence type="ECO:0000256" key="2">
    <source>
        <dbReference type="ARBA" id="ARBA00023125"/>
    </source>
</evidence>
<dbReference type="InterPro" id="IPR012925">
    <property type="entry name" value="TipAS_dom"/>
</dbReference>
<organism evidence="6 7">
    <name type="scientific">Uabimicrobium amorphum</name>
    <dbReference type="NCBI Taxonomy" id="2596890"/>
    <lineage>
        <taxon>Bacteria</taxon>
        <taxon>Pseudomonadati</taxon>
        <taxon>Planctomycetota</taxon>
        <taxon>Candidatus Uabimicrobiia</taxon>
        <taxon>Candidatus Uabimicrobiales</taxon>
        <taxon>Candidatus Uabimicrobiaceae</taxon>
        <taxon>Candidatus Uabimicrobium</taxon>
    </lineage>
</organism>
<dbReference type="Pfam" id="PF13411">
    <property type="entry name" value="MerR_1"/>
    <property type="match status" value="1"/>
</dbReference>
<evidence type="ECO:0000256" key="1">
    <source>
        <dbReference type="ARBA" id="ARBA00023015"/>
    </source>
</evidence>
<keyword evidence="4" id="KW-0804">Transcription</keyword>
<dbReference type="GO" id="GO:0003677">
    <property type="term" value="F:DNA binding"/>
    <property type="evidence" value="ECO:0007669"/>
    <property type="project" value="UniProtKB-KW"/>
</dbReference>
<dbReference type="CDD" id="cd01106">
    <property type="entry name" value="HTH_TipAL-Mta"/>
    <property type="match status" value="1"/>
</dbReference>
<dbReference type="GO" id="GO:0003700">
    <property type="term" value="F:DNA-binding transcription factor activity"/>
    <property type="evidence" value="ECO:0007669"/>
    <property type="project" value="InterPro"/>
</dbReference>
<dbReference type="InterPro" id="IPR000551">
    <property type="entry name" value="MerR-type_HTH_dom"/>
</dbReference>
<dbReference type="PROSITE" id="PS50937">
    <property type="entry name" value="HTH_MERR_2"/>
    <property type="match status" value="1"/>
</dbReference>
<dbReference type="Proteomes" id="UP000326354">
    <property type="component" value="Chromosome"/>
</dbReference>
<keyword evidence="3" id="KW-0010">Activator</keyword>
<evidence type="ECO:0000313" key="6">
    <source>
        <dbReference type="EMBL" id="BBM86104.1"/>
    </source>
</evidence>
<keyword evidence="2" id="KW-0238">DNA-binding</keyword>
<dbReference type="AlphaFoldDB" id="A0A5S9F602"/>
<dbReference type="EMBL" id="AP019860">
    <property type="protein sequence ID" value="BBM86104.1"/>
    <property type="molecule type" value="Genomic_DNA"/>
</dbReference>
<evidence type="ECO:0000256" key="3">
    <source>
        <dbReference type="ARBA" id="ARBA00023159"/>
    </source>
</evidence>
<dbReference type="PANTHER" id="PTHR30204:SF90">
    <property type="entry name" value="HTH-TYPE TRANSCRIPTIONAL ACTIVATOR MTA"/>
    <property type="match status" value="1"/>
</dbReference>
<evidence type="ECO:0000256" key="4">
    <source>
        <dbReference type="ARBA" id="ARBA00023163"/>
    </source>
</evidence>
<proteinExistence type="predicted"/>
<feature type="domain" description="HTH merR-type" evidence="5">
    <location>
        <begin position="1"/>
        <end position="71"/>
    </location>
</feature>
<keyword evidence="7" id="KW-1185">Reference proteome</keyword>